<dbReference type="AlphaFoldDB" id="C0EHZ8"/>
<proteinExistence type="predicted"/>
<accession>C0EHZ8</accession>
<protein>
    <submittedName>
        <fullName evidence="1">Uncharacterized protein</fullName>
    </submittedName>
</protein>
<dbReference type="eggNOG" id="ENOG50314UD">
    <property type="taxonomic scope" value="Bacteria"/>
</dbReference>
<sequence>MIIVLFKNTLPHIFYSFSGLNHCITSVLGKQVPKRNFSSPYM</sequence>
<keyword evidence="2" id="KW-1185">Reference proteome</keyword>
<dbReference type="Proteomes" id="UP000003340">
    <property type="component" value="Unassembled WGS sequence"/>
</dbReference>
<evidence type="ECO:0000313" key="2">
    <source>
        <dbReference type="Proteomes" id="UP000003340"/>
    </source>
</evidence>
<dbReference type="HOGENOM" id="CLU_3249611_0_0_9"/>
<dbReference type="EMBL" id="ACEC01000123">
    <property type="protein sequence ID" value="EEG28894.1"/>
    <property type="molecule type" value="Genomic_DNA"/>
</dbReference>
<name>C0EHZ8_9FIRM</name>
<evidence type="ECO:0000313" key="1">
    <source>
        <dbReference type="EMBL" id="EEG28894.1"/>
    </source>
</evidence>
<reference evidence="1 2" key="1">
    <citation type="submission" date="2009-01" db="EMBL/GenBank/DDBJ databases">
        <authorList>
            <person name="Fulton L."/>
            <person name="Clifton S."/>
            <person name="Fulton B."/>
            <person name="Xu J."/>
            <person name="Minx P."/>
            <person name="Pepin K.H."/>
            <person name="Johnson M."/>
            <person name="Bhonagiri V."/>
            <person name="Nash W.E."/>
            <person name="Mardis E.R."/>
            <person name="Wilson R.K."/>
        </authorList>
    </citation>
    <scope>NUCLEOTIDE SEQUENCE [LARGE SCALE GENOMIC DNA]</scope>
    <source>
        <strain evidence="1 2">DSM 5476</strain>
    </source>
</reference>
<comment type="caution">
    <text evidence="1">The sequence shown here is derived from an EMBL/GenBank/DDBJ whole genome shotgun (WGS) entry which is preliminary data.</text>
</comment>
<reference evidence="1 2" key="2">
    <citation type="submission" date="2009-02" db="EMBL/GenBank/DDBJ databases">
        <title>Draft genome sequence of Clostridium methylpentosum (DSM 5476).</title>
        <authorList>
            <person name="Sudarsanam P."/>
            <person name="Ley R."/>
            <person name="Guruge J."/>
            <person name="Turnbaugh P.J."/>
            <person name="Mahowald M."/>
            <person name="Liep D."/>
            <person name="Gordon J."/>
        </authorList>
    </citation>
    <scope>NUCLEOTIDE SEQUENCE [LARGE SCALE GENOMIC DNA]</scope>
    <source>
        <strain evidence="1 2">DSM 5476</strain>
    </source>
</reference>
<dbReference type="STRING" id="537013.CLOSTMETH_03493"/>
<organism evidence="1 2">
    <name type="scientific">[Clostridium] methylpentosum DSM 5476</name>
    <dbReference type="NCBI Taxonomy" id="537013"/>
    <lineage>
        <taxon>Bacteria</taxon>
        <taxon>Bacillati</taxon>
        <taxon>Bacillota</taxon>
        <taxon>Clostridia</taxon>
        <taxon>Eubacteriales</taxon>
        <taxon>Oscillospiraceae</taxon>
        <taxon>Oscillospiraceae incertae sedis</taxon>
    </lineage>
</organism>
<gene>
    <name evidence="1" type="ORF">CLOSTMETH_03493</name>
</gene>